<keyword evidence="1" id="KW-0690">Ribosome biogenesis</keyword>
<feature type="compositionally biased region" description="Basic residues" evidence="5">
    <location>
        <begin position="380"/>
        <end position="392"/>
    </location>
</feature>
<dbReference type="GeneID" id="36563766"/>
<accession>A0A2P7YXM2</accession>
<feature type="repeat" description="WD" evidence="4">
    <location>
        <begin position="277"/>
        <end position="324"/>
    </location>
</feature>
<evidence type="ECO:0000256" key="3">
    <source>
        <dbReference type="ARBA" id="ARBA00022737"/>
    </source>
</evidence>
<dbReference type="InterPro" id="IPR036322">
    <property type="entry name" value="WD40_repeat_dom_sf"/>
</dbReference>
<dbReference type="InterPro" id="IPR020472">
    <property type="entry name" value="WD40_PAC1"/>
</dbReference>
<evidence type="ECO:0008006" key="8">
    <source>
        <dbReference type="Google" id="ProtNLM"/>
    </source>
</evidence>
<comment type="caution">
    <text evidence="6">The sequence shown here is derived from an EMBL/GenBank/DDBJ whole genome shotgun (WGS) entry which is preliminary data.</text>
</comment>
<keyword evidence="7" id="KW-1185">Reference proteome</keyword>
<dbReference type="AlphaFoldDB" id="A0A2P7YXM2"/>
<name>A0A2P7YXM2_9ASCO</name>
<dbReference type="OrthoDB" id="308449at2759"/>
<dbReference type="InterPro" id="IPR001680">
    <property type="entry name" value="WD40_rpt"/>
</dbReference>
<dbReference type="PROSITE" id="PS50294">
    <property type="entry name" value="WD_REPEATS_REGION"/>
    <property type="match status" value="1"/>
</dbReference>
<dbReference type="PROSITE" id="PS00678">
    <property type="entry name" value="WD_REPEATS_1"/>
    <property type="match status" value="2"/>
</dbReference>
<dbReference type="PROSITE" id="PS50082">
    <property type="entry name" value="WD_REPEATS_2"/>
    <property type="match status" value="4"/>
</dbReference>
<dbReference type="Pfam" id="PF00400">
    <property type="entry name" value="WD40"/>
    <property type="match status" value="4"/>
</dbReference>
<dbReference type="RefSeq" id="XP_024715422.1">
    <property type="nucleotide sequence ID" value="XM_024855823.1"/>
</dbReference>
<dbReference type="GO" id="GO:0042254">
    <property type="term" value="P:ribosome biogenesis"/>
    <property type="evidence" value="ECO:0007669"/>
    <property type="project" value="UniProtKB-KW"/>
</dbReference>
<keyword evidence="2 4" id="KW-0853">WD repeat</keyword>
<dbReference type="SUPFAM" id="SSF50978">
    <property type="entry name" value="WD40 repeat-like"/>
    <property type="match status" value="1"/>
</dbReference>
<feature type="repeat" description="WD" evidence="4">
    <location>
        <begin position="82"/>
        <end position="134"/>
    </location>
</feature>
<feature type="repeat" description="WD" evidence="4">
    <location>
        <begin position="135"/>
        <end position="176"/>
    </location>
</feature>
<keyword evidence="3" id="KW-0677">Repeat</keyword>
<evidence type="ECO:0000256" key="5">
    <source>
        <dbReference type="SAM" id="MobiDB-lite"/>
    </source>
</evidence>
<evidence type="ECO:0000256" key="2">
    <source>
        <dbReference type="ARBA" id="ARBA00022574"/>
    </source>
</evidence>
<dbReference type="Proteomes" id="UP000241107">
    <property type="component" value="Unassembled WGS sequence"/>
</dbReference>
<evidence type="ECO:0000313" key="6">
    <source>
        <dbReference type="EMBL" id="PSK40723.1"/>
    </source>
</evidence>
<dbReference type="PANTHER" id="PTHR44675">
    <property type="entry name" value="PAK1 INTERACTING PROTEIN 1"/>
    <property type="match status" value="1"/>
</dbReference>
<dbReference type="InterPro" id="IPR015943">
    <property type="entry name" value="WD40/YVTN_repeat-like_dom_sf"/>
</dbReference>
<proteinExistence type="predicted"/>
<dbReference type="EMBL" id="PYFQ01000001">
    <property type="protein sequence ID" value="PSK40723.1"/>
    <property type="molecule type" value="Genomic_DNA"/>
</dbReference>
<evidence type="ECO:0000256" key="1">
    <source>
        <dbReference type="ARBA" id="ARBA00022517"/>
    </source>
</evidence>
<reference evidence="6 7" key="1">
    <citation type="submission" date="2018-03" db="EMBL/GenBank/DDBJ databases">
        <title>Candida pseudohaemulonii genome assembly and annotation.</title>
        <authorList>
            <person name="Munoz J.F."/>
            <person name="Gade L.G."/>
            <person name="Chow N.A."/>
            <person name="Litvintseva A.P."/>
            <person name="Loparev V.N."/>
            <person name="Cuomo C.A."/>
        </authorList>
    </citation>
    <scope>NUCLEOTIDE SEQUENCE [LARGE SCALE GENOMIC DNA]</scope>
    <source>
        <strain evidence="6 7">B12108</strain>
    </source>
</reference>
<evidence type="ECO:0000256" key="4">
    <source>
        <dbReference type="PROSITE-ProRule" id="PRU00221"/>
    </source>
</evidence>
<feature type="compositionally biased region" description="Basic and acidic residues" evidence="5">
    <location>
        <begin position="370"/>
        <end position="379"/>
    </location>
</feature>
<gene>
    <name evidence="6" type="ORF">C7M61_000373</name>
</gene>
<evidence type="ECO:0000313" key="7">
    <source>
        <dbReference type="Proteomes" id="UP000241107"/>
    </source>
</evidence>
<dbReference type="PANTHER" id="PTHR44675:SF1">
    <property type="entry name" value="P21-ACTIVATED PROTEIN KINASE-INTERACTING PROTEIN 1"/>
    <property type="match status" value="1"/>
</dbReference>
<dbReference type="STRING" id="418784.A0A2P7YXM2"/>
<sequence>MTETRPFTQFRIMVGSYEHNLLCLSLVLDGDKEPVFTPVFHFQAHALSIKSIDIAKRYLVTGSNDEHIRIYDLQKRKELGTLLSHQGTVTTLRFSKEGEDDSSDSGKSGKWLLSGSEDGKIIIWRAKDWEMLGTLKGHQGRINDLDIHPSGRVAISVSTDKTIRLWNLMTAKKAAVLKIKGRDHLGQSGEIVRWSNSGKHFIVGLLNQLFIYELGQEAELAHKLKFKTTLMCLEVIDIEGKEFLATGHSNGSIEFVELQKILSSEEESPSVEPDFVFRGHLNRVKGLAYYCDEIETKGVPYLVSVSSDGRIVVWDVRSEVRDQVAVYDSGERLNCVAACGEAVEKAATMKRTHEETKTAPSDSEYETDAEEAKRVLLSEKKKKKGKKNKKTKVSVTLG</sequence>
<feature type="repeat" description="WD" evidence="4">
    <location>
        <begin position="42"/>
        <end position="81"/>
    </location>
</feature>
<dbReference type="PRINTS" id="PR00320">
    <property type="entry name" value="GPROTEINBRPT"/>
</dbReference>
<dbReference type="Gene3D" id="2.130.10.10">
    <property type="entry name" value="YVTN repeat-like/Quinoprotein amine dehydrogenase"/>
    <property type="match status" value="3"/>
</dbReference>
<dbReference type="VEuPathDB" id="FungiDB:C7M61_000373"/>
<feature type="region of interest" description="Disordered" evidence="5">
    <location>
        <begin position="349"/>
        <end position="398"/>
    </location>
</feature>
<dbReference type="InterPro" id="IPR019775">
    <property type="entry name" value="WD40_repeat_CS"/>
</dbReference>
<organism evidence="6 7">
    <name type="scientific">Candidozyma pseudohaemuli</name>
    <dbReference type="NCBI Taxonomy" id="418784"/>
    <lineage>
        <taxon>Eukaryota</taxon>
        <taxon>Fungi</taxon>
        <taxon>Dikarya</taxon>
        <taxon>Ascomycota</taxon>
        <taxon>Saccharomycotina</taxon>
        <taxon>Pichiomycetes</taxon>
        <taxon>Metschnikowiaceae</taxon>
        <taxon>Candidozyma</taxon>
    </lineage>
</organism>
<protein>
    <recommendedName>
        <fullName evidence="8">Protein MAK11</fullName>
    </recommendedName>
</protein>
<dbReference type="InterPro" id="IPR051959">
    <property type="entry name" value="PAK1-Kinase_Regulator"/>
</dbReference>
<dbReference type="SMART" id="SM00320">
    <property type="entry name" value="WD40"/>
    <property type="match status" value="4"/>
</dbReference>